<feature type="compositionally biased region" description="Basic and acidic residues" evidence="1">
    <location>
        <begin position="527"/>
        <end position="547"/>
    </location>
</feature>
<gene>
    <name evidence="2" type="ORF">CPB84DRAFT_1690714</name>
</gene>
<dbReference type="InterPro" id="IPR013083">
    <property type="entry name" value="Znf_RING/FYVE/PHD"/>
</dbReference>
<reference evidence="2" key="1">
    <citation type="submission" date="2020-11" db="EMBL/GenBank/DDBJ databases">
        <authorList>
            <consortium name="DOE Joint Genome Institute"/>
            <person name="Ahrendt S."/>
            <person name="Riley R."/>
            <person name="Andreopoulos W."/>
            <person name="LaButti K."/>
            <person name="Pangilinan J."/>
            <person name="Ruiz-duenas F.J."/>
            <person name="Barrasa J.M."/>
            <person name="Sanchez-Garcia M."/>
            <person name="Camarero S."/>
            <person name="Miyauchi S."/>
            <person name="Serrano A."/>
            <person name="Linde D."/>
            <person name="Babiker R."/>
            <person name="Drula E."/>
            <person name="Ayuso-Fernandez I."/>
            <person name="Pacheco R."/>
            <person name="Padilla G."/>
            <person name="Ferreira P."/>
            <person name="Barriuso J."/>
            <person name="Kellner H."/>
            <person name="Castanera R."/>
            <person name="Alfaro M."/>
            <person name="Ramirez L."/>
            <person name="Pisabarro A.G."/>
            <person name="Kuo A."/>
            <person name="Tritt A."/>
            <person name="Lipzen A."/>
            <person name="He G."/>
            <person name="Yan M."/>
            <person name="Ng V."/>
            <person name="Cullen D."/>
            <person name="Martin F."/>
            <person name="Rosso M.-N."/>
            <person name="Henrissat B."/>
            <person name="Hibbett D."/>
            <person name="Martinez A.T."/>
            <person name="Grigoriev I.V."/>
        </authorList>
    </citation>
    <scope>NUCLEOTIDE SEQUENCE</scope>
    <source>
        <strain evidence="2">AH 44721</strain>
    </source>
</reference>
<comment type="caution">
    <text evidence="2">The sequence shown here is derived from an EMBL/GenBank/DDBJ whole genome shotgun (WGS) entry which is preliminary data.</text>
</comment>
<feature type="non-terminal residue" evidence="2">
    <location>
        <position position="1"/>
    </location>
</feature>
<feature type="region of interest" description="Disordered" evidence="1">
    <location>
        <begin position="523"/>
        <end position="615"/>
    </location>
</feature>
<dbReference type="InterPro" id="IPR011011">
    <property type="entry name" value="Znf_FYVE_PHD"/>
</dbReference>
<evidence type="ECO:0000313" key="2">
    <source>
        <dbReference type="EMBL" id="KAF8873494.1"/>
    </source>
</evidence>
<feature type="compositionally biased region" description="Low complexity" evidence="1">
    <location>
        <begin position="603"/>
        <end position="615"/>
    </location>
</feature>
<dbReference type="Gene3D" id="3.30.40.10">
    <property type="entry name" value="Zinc/RING finger domain, C3HC4 (zinc finger)"/>
    <property type="match status" value="1"/>
</dbReference>
<sequence>WDGWPTGIFEHDFTYKECEETSGLRVHWATRVNGGDRKGNEYADSWENGKKSSRTCLGVIECDNPMCSIVVRPHTKAASLDKQLRTPCKCSAVLSHRECDVMSYLWKWKGGVHYSNNGFHTHRRPTHILHLLPNELRRFEELVKAYPKSGPLQLIVGVPGLEGPGESVADISDVLLNAGRVSKEKQKVKKTAQTADGLVASFSKFARDHPNFVIHSQFDEATVISVQTNFMRSQLVKESRLEGPVNGMVNDAAHGWWKERNSLLMVSSTYCPDLLCWVPGVMSFTNGATEEHFEHHFLAVMQSIAREAESRGMDIIDDLFAGIMDFSQAERGGFIQSFIKFWMMQPENKRTRQELQVAAERLLKGCREHFRAGVIRISKISGVIPPNMRDEFIARALALLDAPSSEDFIALVNLLVRDFPKTKSWMDWWVRPSVASMLFESERKMNTDLWDSLPDDNNAEEAMHWKLYSACGRDHELLEGFYSLYSVAVYFERLHAGAREGKLIRYGQAEPWKVIQQKIGRTKKSRAKDLVEKKQKKNDGRPPDTIKELLGTQPKPKKAVQSKEVGPTPGSSLPKPTNALHKKTAQQKSMSSMLKTPNTSQTLSPLSSASVPPAADDLAKERDDIRTMLKKKAVIPNVSKYNSLYPWFAELIRQENTTASFRAVAAFEFLLTEIHECSGSEEIGGHHVEIVHSPSRQRLSQVSSQDYKRFDGDFGRYIKDIISLDRDYVAAPSCWRVKDGVPLCTGVRKDLRGLVISAPILLTFELGNDDVSLDWNFPSVIEASGLVYDLIGLALINEDRNHFIARYASSDHQTIYTYDDMKYRGSPVQEADAHFETHMAGRGIRLNGFVVWQVFYFLRGGLDAQKSFFMHRTQALKDKFDLKFSTTNLDQLPSVNLDSDSLVELPAQARNWLFNPFKLNTKEYVSELNPDDNISEDLGLESEDTMDPQDDLLPADLESVAGSSDSLPDSLFGLDCRCGMVGDGNIFYQPEQHGTAIQCIACDNWSHIACQRDGRASNLGNKDHFICDYCNPTFMLPAARKSERAYVQYSISFKVMIFPARPHLADQGLSAGRGALSRVGEYWYPIRLIERTGPTTAKAYQWRVEWWREIIFPADISLARVPGNISLVNETEIIDSLWLKQKERRGIRLGRWKHAYEVETSEDILADPSRVPYSADVDTALSPFKDTLKLLLEQRVDELGDKVIPAKNWLERNVKSPLFSTLMPYVGSLSIIERAQISNWFDIHIGKRSKKARLAWLGYLPLAHAHTLYISQRLQRSPETALSHTSLLHHAWDILYTGISERIIDVDVAKECLYILEEEMFEVSTRAGKAGFFQWGLDAGHHQDGWDVYANLPPQFNRANYKGNDEDLEPGPDFIEYVPPIKAVNRELIQKPRPRPRPIKKAAVNKEPDTD</sequence>
<evidence type="ECO:0000256" key="1">
    <source>
        <dbReference type="SAM" id="MobiDB-lite"/>
    </source>
</evidence>
<feature type="region of interest" description="Disordered" evidence="1">
    <location>
        <begin position="1387"/>
        <end position="1411"/>
    </location>
</feature>
<name>A0A9P5N8D0_GYMJU</name>
<feature type="compositionally biased region" description="Polar residues" evidence="1">
    <location>
        <begin position="586"/>
        <end position="602"/>
    </location>
</feature>
<evidence type="ECO:0008006" key="4">
    <source>
        <dbReference type="Google" id="ProtNLM"/>
    </source>
</evidence>
<evidence type="ECO:0000313" key="3">
    <source>
        <dbReference type="Proteomes" id="UP000724874"/>
    </source>
</evidence>
<keyword evidence="3" id="KW-1185">Reference proteome</keyword>
<organism evidence="2 3">
    <name type="scientific">Gymnopilus junonius</name>
    <name type="common">Spectacular rustgill mushroom</name>
    <name type="synonym">Gymnopilus spectabilis subsp. junonius</name>
    <dbReference type="NCBI Taxonomy" id="109634"/>
    <lineage>
        <taxon>Eukaryota</taxon>
        <taxon>Fungi</taxon>
        <taxon>Dikarya</taxon>
        <taxon>Basidiomycota</taxon>
        <taxon>Agaricomycotina</taxon>
        <taxon>Agaricomycetes</taxon>
        <taxon>Agaricomycetidae</taxon>
        <taxon>Agaricales</taxon>
        <taxon>Agaricineae</taxon>
        <taxon>Hymenogastraceae</taxon>
        <taxon>Gymnopilus</taxon>
    </lineage>
</organism>
<protein>
    <recommendedName>
        <fullName evidence="4">PHD-type domain-containing protein</fullName>
    </recommendedName>
</protein>
<dbReference type="OrthoDB" id="3056903at2759"/>
<dbReference type="SUPFAM" id="SSF57903">
    <property type="entry name" value="FYVE/PHD zinc finger"/>
    <property type="match status" value="1"/>
</dbReference>
<proteinExistence type="predicted"/>
<accession>A0A9P5N8D0</accession>
<dbReference type="Proteomes" id="UP000724874">
    <property type="component" value="Unassembled WGS sequence"/>
</dbReference>
<dbReference type="EMBL" id="JADNYJ010000235">
    <property type="protein sequence ID" value="KAF8873494.1"/>
    <property type="molecule type" value="Genomic_DNA"/>
</dbReference>